<evidence type="ECO:0008006" key="4">
    <source>
        <dbReference type="Google" id="ProtNLM"/>
    </source>
</evidence>
<dbReference type="Proteomes" id="UP000480350">
    <property type="component" value="Unassembled WGS sequence"/>
</dbReference>
<reference evidence="2 3" key="1">
    <citation type="submission" date="2019-12" db="EMBL/GenBank/DDBJ databases">
        <authorList>
            <person name="Lee S.D."/>
        </authorList>
    </citation>
    <scope>NUCLEOTIDE SEQUENCE [LARGE SCALE GENOMIC DNA]</scope>
    <source>
        <strain evidence="2 3">GH1-50</strain>
    </source>
</reference>
<gene>
    <name evidence="2" type="ORF">GQ651_17245</name>
</gene>
<protein>
    <recommendedName>
        <fullName evidence="4">Lipoprotein</fullName>
    </recommendedName>
</protein>
<organism evidence="2 3">
    <name type="scientific">Kangsaoukella pontilimi</name>
    <dbReference type="NCBI Taxonomy" id="2691042"/>
    <lineage>
        <taxon>Bacteria</taxon>
        <taxon>Pseudomonadati</taxon>
        <taxon>Pseudomonadota</taxon>
        <taxon>Alphaproteobacteria</taxon>
        <taxon>Rhodobacterales</taxon>
        <taxon>Paracoccaceae</taxon>
        <taxon>Kangsaoukella</taxon>
    </lineage>
</organism>
<dbReference type="AlphaFoldDB" id="A0A7C9MZ11"/>
<comment type="caution">
    <text evidence="2">The sequence shown here is derived from an EMBL/GenBank/DDBJ whole genome shotgun (WGS) entry which is preliminary data.</text>
</comment>
<evidence type="ECO:0000256" key="1">
    <source>
        <dbReference type="SAM" id="SignalP"/>
    </source>
</evidence>
<keyword evidence="1" id="KW-0732">Signal</keyword>
<proteinExistence type="predicted"/>
<keyword evidence="3" id="KW-1185">Reference proteome</keyword>
<evidence type="ECO:0000313" key="3">
    <source>
        <dbReference type="Proteomes" id="UP000480350"/>
    </source>
</evidence>
<dbReference type="EMBL" id="WUPT01000004">
    <property type="protein sequence ID" value="MXQ09594.1"/>
    <property type="molecule type" value="Genomic_DNA"/>
</dbReference>
<feature type="chain" id="PRO_5029008014" description="Lipoprotein" evidence="1">
    <location>
        <begin position="27"/>
        <end position="210"/>
    </location>
</feature>
<accession>A0A7C9MZ11</accession>
<dbReference type="RefSeq" id="WP_160765524.1">
    <property type="nucleotide sequence ID" value="NZ_WUPT01000004.1"/>
</dbReference>
<dbReference type="PROSITE" id="PS51257">
    <property type="entry name" value="PROKAR_LIPOPROTEIN"/>
    <property type="match status" value="1"/>
</dbReference>
<name>A0A7C9MZ11_9RHOB</name>
<feature type="signal peptide" evidence="1">
    <location>
        <begin position="1"/>
        <end position="26"/>
    </location>
</feature>
<evidence type="ECO:0000313" key="2">
    <source>
        <dbReference type="EMBL" id="MXQ09594.1"/>
    </source>
</evidence>
<reference evidence="2 3" key="2">
    <citation type="submission" date="2020-03" db="EMBL/GenBank/DDBJ databases">
        <title>Kangsaoukella pontilimi gen. nov., sp. nov., a new member of the family Rhodobacteraceae isolated from a tidal mudflat.</title>
        <authorList>
            <person name="Kim I.S."/>
        </authorList>
    </citation>
    <scope>NUCLEOTIDE SEQUENCE [LARGE SCALE GENOMIC DNA]</scope>
    <source>
        <strain evidence="2 3">GH1-50</strain>
    </source>
</reference>
<sequence>MGALRNRHAACSLALLLFLSACGGPAEPVWAPDDAVARARYVHDAPPSVTLFTVVSTRNGSGGHSGLLINGDERILFDPAGTFRLPFAPERNDVHFGMTKRAVDVYIDYHARETFDVVVQEAPVTLDQARRLTALVKDYGAVPKAQCSLSIARILQDVPGFEGVRTTYFPNSLSEQFGEATGATRRVISDDDADKNHNVLMVASQSRPQG</sequence>